<name>A0A512DBF2_9CELL</name>
<dbReference type="GO" id="GO:0000976">
    <property type="term" value="F:transcription cis-regulatory region binding"/>
    <property type="evidence" value="ECO:0007669"/>
    <property type="project" value="TreeGrafter"/>
</dbReference>
<dbReference type="PANTHER" id="PTHR30055:SF234">
    <property type="entry name" value="HTH-TYPE TRANSCRIPTIONAL REGULATOR BETI"/>
    <property type="match status" value="1"/>
</dbReference>
<evidence type="ECO:0000256" key="1">
    <source>
        <dbReference type="ARBA" id="ARBA00023015"/>
    </source>
</evidence>
<keyword evidence="2" id="KW-0238">DNA-binding</keyword>
<feature type="domain" description="HTH tetR-type" evidence="4">
    <location>
        <begin position="34"/>
        <end position="65"/>
    </location>
</feature>
<evidence type="ECO:0000313" key="6">
    <source>
        <dbReference type="Proteomes" id="UP000321181"/>
    </source>
</evidence>
<dbReference type="OrthoDB" id="3869819at2"/>
<dbReference type="AlphaFoldDB" id="A0A512DBF2"/>
<dbReference type="PANTHER" id="PTHR30055">
    <property type="entry name" value="HTH-TYPE TRANSCRIPTIONAL REGULATOR RUTR"/>
    <property type="match status" value="1"/>
</dbReference>
<protein>
    <submittedName>
        <fullName evidence="5">TetR family transcriptional regulator</fullName>
    </submittedName>
</protein>
<dbReference type="InterPro" id="IPR009057">
    <property type="entry name" value="Homeodomain-like_sf"/>
</dbReference>
<keyword evidence="6" id="KW-1185">Reference proteome</keyword>
<dbReference type="Proteomes" id="UP000321181">
    <property type="component" value="Unassembled WGS sequence"/>
</dbReference>
<reference evidence="5 6" key="1">
    <citation type="submission" date="2019-07" db="EMBL/GenBank/DDBJ databases">
        <title>Whole genome shotgun sequence of Cellulomonas aerilata NBRC 106308.</title>
        <authorList>
            <person name="Hosoyama A."/>
            <person name="Uohara A."/>
            <person name="Ohji S."/>
            <person name="Ichikawa N."/>
        </authorList>
    </citation>
    <scope>NUCLEOTIDE SEQUENCE [LARGE SCALE GENOMIC DNA]</scope>
    <source>
        <strain evidence="5 6">NBRC 106308</strain>
    </source>
</reference>
<keyword evidence="1" id="KW-0805">Transcription regulation</keyword>
<dbReference type="InterPro" id="IPR050109">
    <property type="entry name" value="HTH-type_TetR-like_transc_reg"/>
</dbReference>
<evidence type="ECO:0000256" key="3">
    <source>
        <dbReference type="ARBA" id="ARBA00023163"/>
    </source>
</evidence>
<organism evidence="5 6">
    <name type="scientific">Cellulomonas aerilata</name>
    <dbReference type="NCBI Taxonomy" id="515326"/>
    <lineage>
        <taxon>Bacteria</taxon>
        <taxon>Bacillati</taxon>
        <taxon>Actinomycetota</taxon>
        <taxon>Actinomycetes</taxon>
        <taxon>Micrococcales</taxon>
        <taxon>Cellulomonadaceae</taxon>
        <taxon>Cellulomonas</taxon>
    </lineage>
</organism>
<gene>
    <name evidence="5" type="ORF">CAE01nite_15180</name>
</gene>
<comment type="caution">
    <text evidence="5">The sequence shown here is derived from an EMBL/GenBank/DDBJ whole genome shotgun (WGS) entry which is preliminary data.</text>
</comment>
<dbReference type="SUPFAM" id="SSF46689">
    <property type="entry name" value="Homeodomain-like"/>
    <property type="match status" value="1"/>
</dbReference>
<dbReference type="Gene3D" id="1.10.357.10">
    <property type="entry name" value="Tetracycline Repressor, domain 2"/>
    <property type="match status" value="1"/>
</dbReference>
<dbReference type="Pfam" id="PF00440">
    <property type="entry name" value="TetR_N"/>
    <property type="match status" value="1"/>
</dbReference>
<keyword evidence="3" id="KW-0804">Transcription</keyword>
<dbReference type="EMBL" id="BJYY01000012">
    <property type="protein sequence ID" value="GEO33793.1"/>
    <property type="molecule type" value="Genomic_DNA"/>
</dbReference>
<evidence type="ECO:0000256" key="2">
    <source>
        <dbReference type="ARBA" id="ARBA00023125"/>
    </source>
</evidence>
<dbReference type="InterPro" id="IPR001647">
    <property type="entry name" value="HTH_TetR"/>
</dbReference>
<dbReference type="RefSeq" id="WP_146902318.1">
    <property type="nucleotide sequence ID" value="NZ_BAAARM010000002.1"/>
</dbReference>
<evidence type="ECO:0000259" key="4">
    <source>
        <dbReference type="Pfam" id="PF00440"/>
    </source>
</evidence>
<dbReference type="GO" id="GO:0003700">
    <property type="term" value="F:DNA-binding transcription factor activity"/>
    <property type="evidence" value="ECO:0007669"/>
    <property type="project" value="TreeGrafter"/>
</dbReference>
<dbReference type="SUPFAM" id="SSF48498">
    <property type="entry name" value="Tetracyclin repressor-like, C-terminal domain"/>
    <property type="match status" value="1"/>
</dbReference>
<proteinExistence type="predicted"/>
<sequence>MPAPSSPHPSASAGEFFADPVAASVARHLALAPAASMPELAAAAGISRATLFRRFPSRAALVAELCQAAAEAFVRAVQDAAPDDGSPVQALERVVEGLGRLAAVVGLLGLQPLQEHVEAALLEQTAATEESLRRLVRRGQESGDFRVEVDPEWVLTMLTWLMVGAADGVRLGRLTTAAAQTHLAATLTATLHRRP</sequence>
<evidence type="ECO:0000313" key="5">
    <source>
        <dbReference type="EMBL" id="GEO33793.1"/>
    </source>
</evidence>
<dbReference type="InterPro" id="IPR036271">
    <property type="entry name" value="Tet_transcr_reg_TetR-rel_C_sf"/>
</dbReference>
<accession>A0A512DBF2</accession>